<organism evidence="1 2">
    <name type="scientific">Halorubrum persicum</name>
    <dbReference type="NCBI Taxonomy" id="1383844"/>
    <lineage>
        <taxon>Archaea</taxon>
        <taxon>Methanobacteriati</taxon>
        <taxon>Methanobacteriota</taxon>
        <taxon>Stenosarchaea group</taxon>
        <taxon>Halobacteria</taxon>
        <taxon>Halobacteriales</taxon>
        <taxon>Haloferacaceae</taxon>
        <taxon>Halorubrum</taxon>
    </lineage>
</organism>
<dbReference type="Proteomes" id="UP000222824">
    <property type="component" value="Unassembled WGS sequence"/>
</dbReference>
<keyword evidence="2" id="KW-1185">Reference proteome</keyword>
<gene>
    <name evidence="1" type="ORF">DJ69_01275</name>
</gene>
<accession>A0A2G1WN49</accession>
<protein>
    <submittedName>
        <fullName evidence="1">Uncharacterized protein</fullName>
    </submittedName>
</protein>
<comment type="caution">
    <text evidence="1">The sequence shown here is derived from an EMBL/GenBank/DDBJ whole genome shotgun (WGS) entry which is preliminary data.</text>
</comment>
<sequence>MSMGKFRQVWKQIEKYEKYRLSVPEHEDIMVRDSQDALPTEFNCNYGFVRTLNPTRVLLSGAIDCFAVNVFR</sequence>
<evidence type="ECO:0000313" key="1">
    <source>
        <dbReference type="EMBL" id="PHQ40438.1"/>
    </source>
</evidence>
<reference evidence="1 2" key="1">
    <citation type="journal article" date="2014" name="Front. Microbiol.">
        <title>Population and genomic analysis of the genus Halorubrum.</title>
        <authorList>
            <person name="Fullmer M.S."/>
            <person name="Soucy S.M."/>
            <person name="Swithers K.S."/>
            <person name="Makkay A.M."/>
            <person name="Wheeler R."/>
            <person name="Ventosa A."/>
            <person name="Gogarten J.P."/>
            <person name="Papke R.T."/>
        </authorList>
    </citation>
    <scope>NUCLEOTIDE SEQUENCE [LARGE SCALE GENOMIC DNA]</scope>
    <source>
        <strain evidence="1 2">C49</strain>
    </source>
</reference>
<evidence type="ECO:0000313" key="2">
    <source>
        <dbReference type="Proteomes" id="UP000222824"/>
    </source>
</evidence>
<dbReference type="EMBL" id="NHOA01000008">
    <property type="protein sequence ID" value="PHQ40438.1"/>
    <property type="molecule type" value="Genomic_DNA"/>
</dbReference>
<dbReference type="AlphaFoldDB" id="A0A2G1WN49"/>
<name>A0A2G1WN49_9EURY</name>
<proteinExistence type="predicted"/>